<evidence type="ECO:0000313" key="2">
    <source>
        <dbReference type="Proteomes" id="UP000327011"/>
    </source>
</evidence>
<reference evidence="1 2" key="1">
    <citation type="submission" date="2019-09" db="EMBL/GenBank/DDBJ databases">
        <title>Screening of Novel Bioactive Compounds from Soil-Associated.</title>
        <authorList>
            <person name="Gong X."/>
        </authorList>
    </citation>
    <scope>NUCLEOTIDE SEQUENCE [LARGE SCALE GENOMIC DNA]</scope>
    <source>
        <strain evidence="1 2">Gxj-6</strain>
    </source>
</reference>
<organism evidence="1 2">
    <name type="scientific">Microbispora cellulosiformans</name>
    <dbReference type="NCBI Taxonomy" id="2614688"/>
    <lineage>
        <taxon>Bacteria</taxon>
        <taxon>Bacillati</taxon>
        <taxon>Actinomycetota</taxon>
        <taxon>Actinomycetes</taxon>
        <taxon>Streptosporangiales</taxon>
        <taxon>Streptosporangiaceae</taxon>
        <taxon>Microbispora</taxon>
    </lineage>
</organism>
<dbReference type="Proteomes" id="UP000327011">
    <property type="component" value="Unassembled WGS sequence"/>
</dbReference>
<evidence type="ECO:0000313" key="1">
    <source>
        <dbReference type="EMBL" id="KAA9377020.1"/>
    </source>
</evidence>
<dbReference type="RefSeq" id="WP_150935371.1">
    <property type="nucleotide sequence ID" value="NZ_VYTZ01000007.1"/>
</dbReference>
<proteinExistence type="predicted"/>
<keyword evidence="2" id="KW-1185">Reference proteome</keyword>
<name>A0A5J5K0C2_9ACTN</name>
<dbReference type="AlphaFoldDB" id="A0A5J5K0C2"/>
<accession>A0A5J5K0C2</accession>
<comment type="caution">
    <text evidence="1">The sequence shown here is derived from an EMBL/GenBank/DDBJ whole genome shotgun (WGS) entry which is preliminary data.</text>
</comment>
<dbReference type="EMBL" id="VYTZ01000007">
    <property type="protein sequence ID" value="KAA9377020.1"/>
    <property type="molecule type" value="Genomic_DNA"/>
</dbReference>
<protein>
    <submittedName>
        <fullName evidence="1">Uncharacterized protein</fullName>
    </submittedName>
</protein>
<gene>
    <name evidence="1" type="ORF">F5972_21500</name>
</gene>
<sequence length="264" mass="30392">MAKEADPGQAGEAHEVITCEKARRAGVADGEKKAYYKIFIEDPAFEPPAVQRIYKQFDFRQSELLNERAKALGLIERQAQGALVTLSQQVSEVQAISAGLNPDILALERASVPHRGESWDEVRFLTPEEAVRMRLEQKIRKHNADIEGHVTLLTTADNNWLQTWSRYQEEARKALHAAETLVSCYLGGLLSTHENAGEIARRWRPRRFELRDDWFEDPRARLRAAIPRGVRDTADQAWEQWLDLWRRDMNPRSIESGDHHHPDR</sequence>